<dbReference type="EMBL" id="MEVI01000004">
    <property type="protein sequence ID" value="OGC54796.1"/>
    <property type="molecule type" value="Genomic_DNA"/>
</dbReference>
<evidence type="ECO:0000256" key="1">
    <source>
        <dbReference type="ARBA" id="ARBA00022801"/>
    </source>
</evidence>
<dbReference type="Proteomes" id="UP000176504">
    <property type="component" value="Unassembled WGS sequence"/>
</dbReference>
<gene>
    <name evidence="2" type="ORF">A3A78_04940</name>
</gene>
<proteinExistence type="predicted"/>
<dbReference type="AlphaFoldDB" id="A0A1F4VC31"/>
<accession>A0A1F4VC31</accession>
<dbReference type="SUPFAM" id="SSF53254">
    <property type="entry name" value="Phosphoglycerate mutase-like"/>
    <property type="match status" value="1"/>
</dbReference>
<evidence type="ECO:0008006" key="4">
    <source>
        <dbReference type="Google" id="ProtNLM"/>
    </source>
</evidence>
<dbReference type="SMART" id="SM00855">
    <property type="entry name" value="PGAM"/>
    <property type="match status" value="1"/>
</dbReference>
<comment type="caution">
    <text evidence="2">The sequence shown here is derived from an EMBL/GenBank/DDBJ whole genome shotgun (WGS) entry which is preliminary data.</text>
</comment>
<dbReference type="Gene3D" id="3.40.50.1240">
    <property type="entry name" value="Phosphoglycerate mutase-like"/>
    <property type="match status" value="1"/>
</dbReference>
<dbReference type="InterPro" id="IPR051021">
    <property type="entry name" value="Mito_Ser/Thr_phosphatase"/>
</dbReference>
<evidence type="ECO:0000313" key="2">
    <source>
        <dbReference type="EMBL" id="OGC54796.1"/>
    </source>
</evidence>
<evidence type="ECO:0000313" key="3">
    <source>
        <dbReference type="Proteomes" id="UP000176504"/>
    </source>
</evidence>
<dbReference type="Pfam" id="PF00300">
    <property type="entry name" value="His_Phos_1"/>
    <property type="match status" value="2"/>
</dbReference>
<protein>
    <recommendedName>
        <fullName evidence="4">Phosphoglycerate mutase</fullName>
    </recommendedName>
</protein>
<reference evidence="2 3" key="1">
    <citation type="journal article" date="2016" name="Nat. Commun.">
        <title>Thousands of microbial genomes shed light on interconnected biogeochemical processes in an aquifer system.</title>
        <authorList>
            <person name="Anantharaman K."/>
            <person name="Brown C.T."/>
            <person name="Hug L.A."/>
            <person name="Sharon I."/>
            <person name="Castelle C.J."/>
            <person name="Probst A.J."/>
            <person name="Thomas B.C."/>
            <person name="Singh A."/>
            <person name="Wilkins M.J."/>
            <person name="Karaoz U."/>
            <person name="Brodie E.L."/>
            <person name="Williams K.H."/>
            <person name="Hubbard S.S."/>
            <person name="Banfield J.F."/>
        </authorList>
    </citation>
    <scope>NUCLEOTIDE SEQUENCE [LARGE SCALE GENOMIC DNA]</scope>
</reference>
<dbReference type="InterPro" id="IPR013078">
    <property type="entry name" value="His_Pase_superF_clade-1"/>
</dbReference>
<dbReference type="PANTHER" id="PTHR20935">
    <property type="entry name" value="PHOSPHOGLYCERATE MUTASE-RELATED"/>
    <property type="match status" value="1"/>
</dbReference>
<dbReference type="GO" id="GO:0016787">
    <property type="term" value="F:hydrolase activity"/>
    <property type="evidence" value="ECO:0007669"/>
    <property type="project" value="UniProtKB-KW"/>
</dbReference>
<sequence>MKKVFLIRHGNAYDESWREGPESALNESGMKHAEALAERFKDFRVDEVFCSTMERSKNTCKIFLKYHSDVKAEYRDDVREVLDEAFASDHEKLEHLKGIFDPICSQVCDSFKRILSESKGENVFIFTHGHWIRFLVLKILEGSIDGFFNMNVDFASVTMVEVKSPDKMVLHLFNDASHTKGLPYGCCAW</sequence>
<organism evidence="2 3">
    <name type="scientific">candidate division WWE3 bacterium RIFCSPLOWO2_01_FULL_41_18</name>
    <dbReference type="NCBI Taxonomy" id="1802625"/>
    <lineage>
        <taxon>Bacteria</taxon>
        <taxon>Katanobacteria</taxon>
    </lineage>
</organism>
<keyword evidence="1" id="KW-0378">Hydrolase</keyword>
<dbReference type="PANTHER" id="PTHR20935:SF0">
    <property type="entry name" value="SERINE_THREONINE-PROTEIN PHOSPHATASE PGAM5, MITOCHONDRIAL"/>
    <property type="match status" value="1"/>
</dbReference>
<name>A0A1F4VC31_UNCKA</name>
<dbReference type="InterPro" id="IPR029033">
    <property type="entry name" value="His_PPase_superfam"/>
</dbReference>